<gene>
    <name evidence="2" type="ORF">FZC76_18240</name>
</gene>
<feature type="domain" description="DinB-like" evidence="1">
    <location>
        <begin position="8"/>
        <end position="146"/>
    </location>
</feature>
<dbReference type="Pfam" id="PF12867">
    <property type="entry name" value="DinB_2"/>
    <property type="match status" value="1"/>
</dbReference>
<dbReference type="InterPro" id="IPR034660">
    <property type="entry name" value="DinB/YfiT-like"/>
</dbReference>
<dbReference type="Gene3D" id="1.20.120.450">
    <property type="entry name" value="dinb family like domain"/>
    <property type="match status" value="1"/>
</dbReference>
<accession>A0A5D4SQU1</accession>
<dbReference type="STRING" id="79883.GCA_001636495_03867"/>
<dbReference type="InterPro" id="IPR024775">
    <property type="entry name" value="DinB-like"/>
</dbReference>
<reference evidence="2 3" key="1">
    <citation type="submission" date="2019-08" db="EMBL/GenBank/DDBJ databases">
        <title>Bacillus genomes from the desert of Cuatro Cienegas, Coahuila.</title>
        <authorList>
            <person name="Olmedo-Alvarez G."/>
        </authorList>
    </citation>
    <scope>NUCLEOTIDE SEQUENCE [LARGE SCALE GENOMIC DNA]</scope>
    <source>
        <strain evidence="2 3">CH28_1T</strain>
    </source>
</reference>
<evidence type="ECO:0000259" key="1">
    <source>
        <dbReference type="Pfam" id="PF12867"/>
    </source>
</evidence>
<sequence>MEEMLFKQLQFVRKRTIAALDATTEHLADEMPGNVKNSIRWNLGHIFVSQDTLLYSFIGEEHHAPKNYLELFAMGSSPHQWKEEGPTLQEIRDYLVEQPSRIQEDFAGKLEEPIQQPFKLGDHELITLGELLSFAIWHEGLHQGAINTIKRAAGTEDLWSKVKEENQLV</sequence>
<dbReference type="AlphaFoldDB" id="A0A5D4SQU1"/>
<dbReference type="SUPFAM" id="SSF109854">
    <property type="entry name" value="DinB/YfiT-like putative metalloenzymes"/>
    <property type="match status" value="1"/>
</dbReference>
<proteinExistence type="predicted"/>
<comment type="caution">
    <text evidence="2">The sequence shown here is derived from an EMBL/GenBank/DDBJ whole genome shotgun (WGS) entry which is preliminary data.</text>
</comment>
<evidence type="ECO:0000313" key="3">
    <source>
        <dbReference type="Proteomes" id="UP000322524"/>
    </source>
</evidence>
<evidence type="ECO:0000313" key="2">
    <source>
        <dbReference type="EMBL" id="TYS64502.1"/>
    </source>
</evidence>
<dbReference type="Proteomes" id="UP000322524">
    <property type="component" value="Unassembled WGS sequence"/>
</dbReference>
<name>A0A5D4SQU1_9BACI</name>
<dbReference type="OrthoDB" id="4295522at2"/>
<dbReference type="RefSeq" id="WP_148989608.1">
    <property type="nucleotide sequence ID" value="NZ_VTEV01000008.1"/>
</dbReference>
<dbReference type="EMBL" id="VTEV01000008">
    <property type="protein sequence ID" value="TYS64502.1"/>
    <property type="molecule type" value="Genomic_DNA"/>
</dbReference>
<protein>
    <submittedName>
        <fullName evidence="2">DinB family protein</fullName>
    </submittedName>
</protein>
<organism evidence="2 3">
    <name type="scientific">Sutcliffiella horikoshii</name>
    <dbReference type="NCBI Taxonomy" id="79883"/>
    <lineage>
        <taxon>Bacteria</taxon>
        <taxon>Bacillati</taxon>
        <taxon>Bacillota</taxon>
        <taxon>Bacilli</taxon>
        <taxon>Bacillales</taxon>
        <taxon>Bacillaceae</taxon>
        <taxon>Sutcliffiella</taxon>
    </lineage>
</organism>